<keyword evidence="4" id="KW-0874">Quinone</keyword>
<dbReference type="Gene3D" id="3.50.50.100">
    <property type="match status" value="1"/>
</dbReference>
<comment type="similarity">
    <text evidence="11">Belongs to the SQRD family.</text>
</comment>
<accession>A0A1Z3HSV0</accession>
<dbReference type="InterPro" id="IPR036188">
    <property type="entry name" value="FAD/NAD-bd_sf"/>
</dbReference>
<evidence type="ECO:0000256" key="11">
    <source>
        <dbReference type="ARBA" id="ARBA00060891"/>
    </source>
</evidence>
<keyword evidence="3" id="KW-0285">Flavoprotein</keyword>
<dbReference type="InterPro" id="IPR052541">
    <property type="entry name" value="SQRD"/>
</dbReference>
<dbReference type="GO" id="GO:0016020">
    <property type="term" value="C:membrane"/>
    <property type="evidence" value="ECO:0007669"/>
    <property type="project" value="UniProtKB-SubCell"/>
</dbReference>
<protein>
    <recommendedName>
        <fullName evidence="13">Sulfide-quinone reductase</fullName>
        <ecNumber evidence="12">1.8.5.4</ecNumber>
    </recommendedName>
    <alternativeName>
        <fullName evidence="14">Sulfide:quinone oxidoreductase</fullName>
    </alternativeName>
</protein>
<dbReference type="AlphaFoldDB" id="A0A1Z3HSV0"/>
<feature type="domain" description="FAD/NAD(P)-binding" evidence="15">
    <location>
        <begin position="3"/>
        <end position="291"/>
    </location>
</feature>
<keyword evidence="6" id="KW-0274">FAD</keyword>
<comment type="subcellular location">
    <subcellularLocation>
        <location evidence="2">Membrane</location>
        <topology evidence="2">Peripheral membrane protein</topology>
    </subcellularLocation>
</comment>
<keyword evidence="8" id="KW-0472">Membrane</keyword>
<evidence type="ECO:0000256" key="7">
    <source>
        <dbReference type="ARBA" id="ARBA00023002"/>
    </source>
</evidence>
<evidence type="ECO:0000256" key="2">
    <source>
        <dbReference type="ARBA" id="ARBA00004170"/>
    </source>
</evidence>
<keyword evidence="17" id="KW-1185">Reference proteome</keyword>
<sequence>MPNIAVIGAGLGGLPAAYELRHLLPRDYTVTLISHEPNFTFIPGLIQVALDLKPLEHIQLDLETLAQRHGLNWVSGGVTALDIPNRRITVADEKTIDYDYAMIATGASLAFDLIPGLGPQGGYTQSVCTPDHAIEARQAWLQFLDNPGPLVVGAVPGAGCFGPAYEFAFMAERELRRRGLRDQVPITYVTPEPYVGHLGVSGVKNAQALTAQLMQERGIEVIDNMTITAVEAEKMILANGQTLPFKYAMILPAFRGVQFVQDVPGLGDERGFIPVLPTQRHPNFPNIYAVGVSVELPQPDQTDIPIGLPKSGQMSEAMATAAAHNIAVDLGVIQAPLQIPTLDALCFAEFGDTGIAYIAAPVIPDPETGQRRSSYAVRGPWVVWAKAAFEKYFMLKMRYGVGMPWFEKLGLRALFKLKLFKSVLPEDIQALARV</sequence>
<dbReference type="PANTHER" id="PTHR43755">
    <property type="match status" value="1"/>
</dbReference>
<dbReference type="GO" id="GO:0048038">
    <property type="term" value="F:quinone binding"/>
    <property type="evidence" value="ECO:0007669"/>
    <property type="project" value="UniProtKB-KW"/>
</dbReference>
<dbReference type="Pfam" id="PF07992">
    <property type="entry name" value="Pyr_redox_2"/>
    <property type="match status" value="1"/>
</dbReference>
<dbReference type="KEGG" id="hhg:XM38_043550"/>
<gene>
    <name evidence="16" type="ORF">XM38_043550</name>
</gene>
<dbReference type="RefSeq" id="WP_080805937.1">
    <property type="nucleotide sequence ID" value="NZ_CP021983.2"/>
</dbReference>
<dbReference type="EC" id="1.8.5.4" evidence="12"/>
<evidence type="ECO:0000259" key="15">
    <source>
        <dbReference type="Pfam" id="PF07992"/>
    </source>
</evidence>
<reference evidence="16 17" key="1">
    <citation type="journal article" date="2016" name="Biochim. Biophys. Acta">
        <title>Characterization of red-shifted phycobilisomes isolated from the chlorophyll f-containing cyanobacterium Halomicronema hongdechloris.</title>
        <authorList>
            <person name="Li Y."/>
            <person name="Lin Y."/>
            <person name="Garvey C.J."/>
            <person name="Birch D."/>
            <person name="Corkery R.W."/>
            <person name="Loughlin P.C."/>
            <person name="Scheer H."/>
            <person name="Willows R.D."/>
            <person name="Chen M."/>
        </authorList>
    </citation>
    <scope>NUCLEOTIDE SEQUENCE [LARGE SCALE GENOMIC DNA]</scope>
    <source>
        <strain evidence="16 17">C2206</strain>
    </source>
</reference>
<evidence type="ECO:0000256" key="8">
    <source>
        <dbReference type="ARBA" id="ARBA00023136"/>
    </source>
</evidence>
<dbReference type="InterPro" id="IPR023753">
    <property type="entry name" value="FAD/NAD-binding_dom"/>
</dbReference>
<evidence type="ECO:0000256" key="3">
    <source>
        <dbReference type="ARBA" id="ARBA00022630"/>
    </source>
</evidence>
<dbReference type="FunFam" id="3.50.50.100:FF:000017">
    <property type="entry name" value="Sulfide-quinone reductase"/>
    <property type="match status" value="1"/>
</dbReference>
<keyword evidence="7" id="KW-0560">Oxidoreductase</keyword>
<evidence type="ECO:0000256" key="4">
    <source>
        <dbReference type="ARBA" id="ARBA00022719"/>
    </source>
</evidence>
<organism evidence="16 17">
    <name type="scientific">Halomicronema hongdechloris C2206</name>
    <dbReference type="NCBI Taxonomy" id="1641165"/>
    <lineage>
        <taxon>Bacteria</taxon>
        <taxon>Bacillati</taxon>
        <taxon>Cyanobacteriota</taxon>
        <taxon>Cyanophyceae</taxon>
        <taxon>Nodosilineales</taxon>
        <taxon>Nodosilineaceae</taxon>
        <taxon>Halomicronema</taxon>
    </lineage>
</organism>
<evidence type="ECO:0000313" key="17">
    <source>
        <dbReference type="Proteomes" id="UP000191901"/>
    </source>
</evidence>
<evidence type="ECO:0000256" key="6">
    <source>
        <dbReference type="ARBA" id="ARBA00022827"/>
    </source>
</evidence>
<dbReference type="OrthoDB" id="9805710at2"/>
<evidence type="ECO:0000256" key="13">
    <source>
        <dbReference type="ARBA" id="ARBA00071264"/>
    </source>
</evidence>
<name>A0A1Z3HSV0_9CYAN</name>
<keyword evidence="5" id="KW-0547">Nucleotide-binding</keyword>
<dbReference type="PANTHER" id="PTHR43755:SF1">
    <property type="entry name" value="FAD-DEPENDENT PYRIDINE NUCLEOTIDE-DISULPHIDE OXIDOREDUCTASE"/>
    <property type="match status" value="1"/>
</dbReference>
<evidence type="ECO:0000256" key="5">
    <source>
        <dbReference type="ARBA" id="ARBA00022741"/>
    </source>
</evidence>
<proteinExistence type="inferred from homology"/>
<evidence type="ECO:0000256" key="9">
    <source>
        <dbReference type="ARBA" id="ARBA00050821"/>
    </source>
</evidence>
<comment type="catalytic activity">
    <reaction evidence="9">
        <text>n a quinone + n hydrogen sulfide + n H(+) = polysulfur(n-2) + n a quinol</text>
        <dbReference type="Rhea" id="RHEA:30239"/>
        <dbReference type="Rhea" id="RHEA-COMP:19475"/>
        <dbReference type="ChEBI" id="CHEBI:15378"/>
        <dbReference type="ChEBI" id="CHEBI:17909"/>
        <dbReference type="ChEBI" id="CHEBI:24646"/>
        <dbReference type="ChEBI" id="CHEBI:29919"/>
        <dbReference type="ChEBI" id="CHEBI:132124"/>
        <dbReference type="EC" id="1.8.5.4"/>
    </reaction>
</comment>
<evidence type="ECO:0000256" key="12">
    <source>
        <dbReference type="ARBA" id="ARBA00066453"/>
    </source>
</evidence>
<comment type="cofactor">
    <cofactor evidence="1">
        <name>FAD</name>
        <dbReference type="ChEBI" id="CHEBI:57692"/>
    </cofactor>
</comment>
<evidence type="ECO:0000256" key="10">
    <source>
        <dbReference type="ARBA" id="ARBA00054727"/>
    </source>
</evidence>
<dbReference type="SUPFAM" id="SSF51905">
    <property type="entry name" value="FAD/NAD(P)-binding domain"/>
    <property type="match status" value="2"/>
</dbReference>
<evidence type="ECO:0000256" key="14">
    <source>
        <dbReference type="ARBA" id="ARBA00081101"/>
    </source>
</evidence>
<evidence type="ECO:0000256" key="1">
    <source>
        <dbReference type="ARBA" id="ARBA00001974"/>
    </source>
</evidence>
<dbReference type="Proteomes" id="UP000191901">
    <property type="component" value="Chromosome"/>
</dbReference>
<dbReference type="GO" id="GO:0000166">
    <property type="term" value="F:nucleotide binding"/>
    <property type="evidence" value="ECO:0007669"/>
    <property type="project" value="UniProtKB-KW"/>
</dbReference>
<dbReference type="EMBL" id="CP021983">
    <property type="protein sequence ID" value="ASC73390.1"/>
    <property type="molecule type" value="Genomic_DNA"/>
</dbReference>
<evidence type="ECO:0000313" key="16">
    <source>
        <dbReference type="EMBL" id="ASC73390.1"/>
    </source>
</evidence>
<dbReference type="STRING" id="1641165.XM38_03470"/>
<comment type="function">
    <text evidence="10">Catalyzes the oxidation of hydrogen sulfide, with the help of a quinone. Consecutive reaction cycles lead to the accumulation of a polysulfide product on the active site Cys residues; these products are released when they exceed a critical length, typically as cyclooctasulfur.</text>
</comment>
<dbReference type="GO" id="GO:0070224">
    <property type="term" value="F:sulfide:quinone oxidoreductase activity"/>
    <property type="evidence" value="ECO:0007669"/>
    <property type="project" value="UniProtKB-EC"/>
</dbReference>